<gene>
    <name evidence="7" type="ORF">JYB88_07460</name>
</gene>
<keyword evidence="2" id="KW-0663">Pyridoxal phosphate</keyword>
<dbReference type="PROSITE" id="PS50949">
    <property type="entry name" value="HTH_GNTR"/>
    <property type="match status" value="1"/>
</dbReference>
<dbReference type="Gene3D" id="1.10.10.10">
    <property type="entry name" value="Winged helix-like DNA-binding domain superfamily/Winged helix DNA-binding domain"/>
    <property type="match status" value="1"/>
</dbReference>
<feature type="domain" description="HTH gntR-type" evidence="6">
    <location>
        <begin position="14"/>
        <end position="82"/>
    </location>
</feature>
<dbReference type="SUPFAM" id="SSF53383">
    <property type="entry name" value="PLP-dependent transferases"/>
    <property type="match status" value="1"/>
</dbReference>
<dbReference type="EMBL" id="CP071504">
    <property type="protein sequence ID" value="QSX31450.1"/>
    <property type="molecule type" value="Genomic_DNA"/>
</dbReference>
<dbReference type="SMART" id="SM00345">
    <property type="entry name" value="HTH_GNTR"/>
    <property type="match status" value="1"/>
</dbReference>
<dbReference type="PANTHER" id="PTHR46577:SF1">
    <property type="entry name" value="HTH-TYPE TRANSCRIPTIONAL REGULATORY PROTEIN GABR"/>
    <property type="match status" value="1"/>
</dbReference>
<dbReference type="GO" id="GO:0003677">
    <property type="term" value="F:DNA binding"/>
    <property type="evidence" value="ECO:0007669"/>
    <property type="project" value="UniProtKB-KW"/>
</dbReference>
<dbReference type="InterPro" id="IPR000524">
    <property type="entry name" value="Tscrpt_reg_HTH_GntR"/>
</dbReference>
<evidence type="ECO:0000259" key="6">
    <source>
        <dbReference type="PROSITE" id="PS50949"/>
    </source>
</evidence>
<evidence type="ECO:0000256" key="1">
    <source>
        <dbReference type="ARBA" id="ARBA00005384"/>
    </source>
</evidence>
<dbReference type="KEGG" id="scyp:JYB88_07460"/>
<evidence type="ECO:0000313" key="7">
    <source>
        <dbReference type="EMBL" id="QSX31450.1"/>
    </source>
</evidence>
<proteinExistence type="inferred from homology"/>
<dbReference type="PANTHER" id="PTHR46577">
    <property type="entry name" value="HTH-TYPE TRANSCRIPTIONAL REGULATORY PROTEIN GABR"/>
    <property type="match status" value="1"/>
</dbReference>
<keyword evidence="4" id="KW-0238">DNA-binding</keyword>
<dbReference type="InterPro" id="IPR051446">
    <property type="entry name" value="HTH_trans_reg/aminotransferase"/>
</dbReference>
<keyword evidence="7" id="KW-0808">Transferase</keyword>
<dbReference type="Gene3D" id="3.40.640.10">
    <property type="entry name" value="Type I PLP-dependent aspartate aminotransferase-like (Major domain)"/>
    <property type="match status" value="1"/>
</dbReference>
<keyword evidence="5" id="KW-0804">Transcription</keyword>
<dbReference type="InterPro" id="IPR036388">
    <property type="entry name" value="WH-like_DNA-bd_sf"/>
</dbReference>
<dbReference type="Gene3D" id="3.90.1150.10">
    <property type="entry name" value="Aspartate Aminotransferase, domain 1"/>
    <property type="match status" value="1"/>
</dbReference>
<keyword evidence="3" id="KW-0805">Transcription regulation</keyword>
<dbReference type="InterPro" id="IPR036390">
    <property type="entry name" value="WH_DNA-bd_sf"/>
</dbReference>
<dbReference type="InterPro" id="IPR015424">
    <property type="entry name" value="PyrdxlP-dep_Trfase"/>
</dbReference>
<dbReference type="GO" id="GO:0003700">
    <property type="term" value="F:DNA-binding transcription factor activity"/>
    <property type="evidence" value="ECO:0007669"/>
    <property type="project" value="InterPro"/>
</dbReference>
<dbReference type="Pfam" id="PF00392">
    <property type="entry name" value="GntR"/>
    <property type="match status" value="1"/>
</dbReference>
<accession>A0A974XN37</accession>
<dbReference type="RefSeq" id="WP_207325996.1">
    <property type="nucleotide sequence ID" value="NZ_CP071504.1"/>
</dbReference>
<dbReference type="CDD" id="cd00609">
    <property type="entry name" value="AAT_like"/>
    <property type="match status" value="1"/>
</dbReference>
<evidence type="ECO:0000256" key="4">
    <source>
        <dbReference type="ARBA" id="ARBA00023125"/>
    </source>
</evidence>
<dbReference type="AlphaFoldDB" id="A0A974XN37"/>
<keyword evidence="8" id="KW-1185">Reference proteome</keyword>
<comment type="similarity">
    <text evidence="1">In the C-terminal section; belongs to the class-I pyridoxal-phosphate-dependent aminotransferase family.</text>
</comment>
<sequence length="466" mass="51725">MVTIWIPTLAEGSDSKYHKLANAIADAIESGDLAQGCKLPPQRRLADALGVTVGTVTRAYGLCEQRGWVEARVGDGTYVRHRNKITEQTEAISDLAGCAQRMTDQIQQCSDAMMRIARDPQRLGQLLQYQHHALPHQQRLFCSWLKTQGIQARPEQLLFCQGAQQGIHALLSAICAPGDTVLHEAWCFTGIGIAARQLHLNTLAVPLTEDGLDLQALEQAMVEHSPKALYITPNNQNPTCIGYSKVQRLAILALARRFEVLVIEDDVNYCLDDEWSLPLWHYDQIHQQAKDHGDRQSHDPERGNVVYVSSLSKRFAGGLRQGYMLLPQALLPRVNQALLASCWMVSSLNIELACELLQQGAIHQKRDPLIRQIRAAGLAMADSLGLKSRWRGLNGFLELPPQVQAQSLVTQLATEGILLRSAAEFGDPANAVRLSIGRLPEDKYQDIFNRIAQAIREQLYGCIAVT</sequence>
<evidence type="ECO:0000256" key="2">
    <source>
        <dbReference type="ARBA" id="ARBA00022898"/>
    </source>
</evidence>
<reference evidence="7 8" key="1">
    <citation type="submission" date="2021-03" db="EMBL/GenBank/DDBJ databases">
        <title>Novel species identification of genus Shewanella.</title>
        <authorList>
            <person name="Liu G."/>
            <person name="Zhang Q."/>
        </authorList>
    </citation>
    <scope>NUCLEOTIDE SEQUENCE [LARGE SCALE GENOMIC DNA]</scope>
    <source>
        <strain evidence="7 8">FJAT-53726</strain>
    </source>
</reference>
<protein>
    <submittedName>
        <fullName evidence="7">PLP-dependent aminotransferase family protein</fullName>
    </submittedName>
</protein>
<dbReference type="GO" id="GO:0030170">
    <property type="term" value="F:pyridoxal phosphate binding"/>
    <property type="evidence" value="ECO:0007669"/>
    <property type="project" value="InterPro"/>
</dbReference>
<evidence type="ECO:0000256" key="5">
    <source>
        <dbReference type="ARBA" id="ARBA00023163"/>
    </source>
</evidence>
<organism evidence="7 8">
    <name type="scientific">Shewanella cyperi</name>
    <dbReference type="NCBI Taxonomy" id="2814292"/>
    <lineage>
        <taxon>Bacteria</taxon>
        <taxon>Pseudomonadati</taxon>
        <taxon>Pseudomonadota</taxon>
        <taxon>Gammaproteobacteria</taxon>
        <taxon>Alteromonadales</taxon>
        <taxon>Shewanellaceae</taxon>
        <taxon>Shewanella</taxon>
    </lineage>
</organism>
<dbReference type="CDD" id="cd07377">
    <property type="entry name" value="WHTH_GntR"/>
    <property type="match status" value="1"/>
</dbReference>
<dbReference type="GO" id="GO:0008483">
    <property type="term" value="F:transaminase activity"/>
    <property type="evidence" value="ECO:0007669"/>
    <property type="project" value="UniProtKB-KW"/>
</dbReference>
<dbReference type="Pfam" id="PF00155">
    <property type="entry name" value="Aminotran_1_2"/>
    <property type="match status" value="1"/>
</dbReference>
<keyword evidence="7" id="KW-0032">Aminotransferase</keyword>
<evidence type="ECO:0000256" key="3">
    <source>
        <dbReference type="ARBA" id="ARBA00023015"/>
    </source>
</evidence>
<dbReference type="SUPFAM" id="SSF46785">
    <property type="entry name" value="Winged helix' DNA-binding domain"/>
    <property type="match status" value="1"/>
</dbReference>
<evidence type="ECO:0000313" key="8">
    <source>
        <dbReference type="Proteomes" id="UP000663281"/>
    </source>
</evidence>
<dbReference type="InterPro" id="IPR015422">
    <property type="entry name" value="PyrdxlP-dep_Trfase_small"/>
</dbReference>
<dbReference type="InterPro" id="IPR015421">
    <property type="entry name" value="PyrdxlP-dep_Trfase_major"/>
</dbReference>
<name>A0A974XN37_9GAMM</name>
<dbReference type="InterPro" id="IPR004839">
    <property type="entry name" value="Aminotransferase_I/II_large"/>
</dbReference>
<dbReference type="Proteomes" id="UP000663281">
    <property type="component" value="Chromosome"/>
</dbReference>